<accession>A0A397I378</accession>
<feature type="compositionally biased region" description="Basic and acidic residues" evidence="1">
    <location>
        <begin position="93"/>
        <end position="108"/>
    </location>
</feature>
<reference evidence="2 3" key="1">
    <citation type="submission" date="2018-08" db="EMBL/GenBank/DDBJ databases">
        <title>Genome and evolution of the arbuscular mycorrhizal fungus Diversispora epigaea (formerly Glomus versiforme) and its bacterial endosymbionts.</title>
        <authorList>
            <person name="Sun X."/>
            <person name="Fei Z."/>
            <person name="Harrison M."/>
        </authorList>
    </citation>
    <scope>NUCLEOTIDE SEQUENCE [LARGE SCALE GENOMIC DNA]</scope>
    <source>
        <strain evidence="2 3">IT104</strain>
    </source>
</reference>
<dbReference type="EMBL" id="PQFF01000253">
    <property type="protein sequence ID" value="RHZ69995.1"/>
    <property type="molecule type" value="Genomic_DNA"/>
</dbReference>
<feature type="region of interest" description="Disordered" evidence="1">
    <location>
        <begin position="88"/>
        <end position="111"/>
    </location>
</feature>
<dbReference type="AlphaFoldDB" id="A0A397I378"/>
<evidence type="ECO:0000313" key="2">
    <source>
        <dbReference type="EMBL" id="RHZ69995.1"/>
    </source>
</evidence>
<evidence type="ECO:0000313" key="3">
    <source>
        <dbReference type="Proteomes" id="UP000266861"/>
    </source>
</evidence>
<proteinExistence type="predicted"/>
<name>A0A397I378_9GLOM</name>
<dbReference type="Proteomes" id="UP000266861">
    <property type="component" value="Unassembled WGS sequence"/>
</dbReference>
<evidence type="ECO:0000256" key="1">
    <source>
        <dbReference type="SAM" id="MobiDB-lite"/>
    </source>
</evidence>
<protein>
    <submittedName>
        <fullName evidence="2">Uncharacterized protein</fullName>
    </submittedName>
</protein>
<gene>
    <name evidence="2" type="ORF">Glove_276g59</name>
</gene>
<sequence>MISLLLRQTNSIYGRVDIPIDPENEKLTALRNNTTLKTILRLNEWFLLKVLRINFVNRSRFLKGQKDKHITISREIGGSSKRKILACRKSKSDRKDSNSQNETIKDETVGGGGNRTNHVIETLLMDYKTSLAINSSNELIPSMKSVEVMTRLAPASMQYNSKKRKYDDDADLCGNEMYCIVSTGMFIKQILKKLTEKVDGNGNNNDDGKLELFLCLTSSSRKLRPPRPEGVTYQNC</sequence>
<comment type="caution">
    <text evidence="2">The sequence shown here is derived from an EMBL/GenBank/DDBJ whole genome shotgun (WGS) entry which is preliminary data.</text>
</comment>
<keyword evidence="3" id="KW-1185">Reference proteome</keyword>
<organism evidence="2 3">
    <name type="scientific">Diversispora epigaea</name>
    <dbReference type="NCBI Taxonomy" id="1348612"/>
    <lineage>
        <taxon>Eukaryota</taxon>
        <taxon>Fungi</taxon>
        <taxon>Fungi incertae sedis</taxon>
        <taxon>Mucoromycota</taxon>
        <taxon>Glomeromycotina</taxon>
        <taxon>Glomeromycetes</taxon>
        <taxon>Diversisporales</taxon>
        <taxon>Diversisporaceae</taxon>
        <taxon>Diversispora</taxon>
    </lineage>
</organism>